<keyword evidence="2" id="KW-0813">Transport</keyword>
<gene>
    <name evidence="11" type="ORF">ACFO4E_09960</name>
</gene>
<evidence type="ECO:0000256" key="7">
    <source>
        <dbReference type="ARBA" id="ARBA00023136"/>
    </source>
</evidence>
<proteinExistence type="inferred from homology"/>
<sequence>MSDPIIDVSHISKRFGTVTALDDVSLQVPQGSVLGLLGHNGAGKTTLINILSTLLPPSSGTAHVAGFDVVAQRRDVCARIGLTGQFASVDEQLSAHENLVLIARLLGASRREARQRADELLATFDLTDAAKRPVGGYSGGMRRRLDLAASLVGHPDVVFLDEPTTGLDPVSRLNLWQTVESLVADGTTVLLTTQYLDEADRLADSITVLSAGRVVAAGTAAELKAQVGQRTVTATLAEPGDLPDALRALTAAGFTPTHDEQRNAITVPVSASRELAAIIRPLDESGIEIADLGLGEPTLDDVYLTLAHQADPAAA</sequence>
<evidence type="ECO:0000256" key="1">
    <source>
        <dbReference type="ARBA" id="ARBA00004413"/>
    </source>
</evidence>
<comment type="subcellular location">
    <subcellularLocation>
        <location evidence="1">Cell membrane</location>
        <topology evidence="1">Peripheral membrane protein</topology>
        <orientation evidence="1">Cytoplasmic side</orientation>
    </subcellularLocation>
</comment>
<organism evidence="11 12">
    <name type="scientific">Nocardiopsis mangrovi</name>
    <dbReference type="NCBI Taxonomy" id="1179818"/>
    <lineage>
        <taxon>Bacteria</taxon>
        <taxon>Bacillati</taxon>
        <taxon>Actinomycetota</taxon>
        <taxon>Actinomycetes</taxon>
        <taxon>Streptosporangiales</taxon>
        <taxon>Nocardiopsidaceae</taxon>
        <taxon>Nocardiopsis</taxon>
    </lineage>
</organism>
<dbReference type="SUPFAM" id="SSF52540">
    <property type="entry name" value="P-loop containing nucleoside triphosphate hydrolases"/>
    <property type="match status" value="1"/>
</dbReference>
<name>A0ABV9DTE4_9ACTN</name>
<evidence type="ECO:0000256" key="2">
    <source>
        <dbReference type="ARBA" id="ARBA00022448"/>
    </source>
</evidence>
<keyword evidence="3" id="KW-1003">Cell membrane</keyword>
<accession>A0ABV9DTE4</accession>
<evidence type="ECO:0000256" key="8">
    <source>
        <dbReference type="ARBA" id="ARBA00023251"/>
    </source>
</evidence>
<keyword evidence="8" id="KW-0046">Antibiotic resistance</keyword>
<dbReference type="NCBIfam" id="TIGR01188">
    <property type="entry name" value="drrA"/>
    <property type="match status" value="1"/>
</dbReference>
<dbReference type="InterPro" id="IPR005894">
    <property type="entry name" value="DrrA"/>
</dbReference>
<dbReference type="InterPro" id="IPR050763">
    <property type="entry name" value="ABC_transporter_ATP-binding"/>
</dbReference>
<dbReference type="InterPro" id="IPR003593">
    <property type="entry name" value="AAA+_ATPase"/>
</dbReference>
<protein>
    <submittedName>
        <fullName evidence="11">ATP-binding cassette domain-containing protein</fullName>
    </submittedName>
</protein>
<evidence type="ECO:0000313" key="11">
    <source>
        <dbReference type="EMBL" id="MFC4562180.1"/>
    </source>
</evidence>
<dbReference type="PROSITE" id="PS50893">
    <property type="entry name" value="ABC_TRANSPORTER_2"/>
    <property type="match status" value="1"/>
</dbReference>
<dbReference type="SMART" id="SM00382">
    <property type="entry name" value="AAA"/>
    <property type="match status" value="1"/>
</dbReference>
<dbReference type="PANTHER" id="PTHR42711:SF19">
    <property type="entry name" value="DOXORUBICIN RESISTANCE ATP-BINDING PROTEIN DRRA"/>
    <property type="match status" value="1"/>
</dbReference>
<keyword evidence="4" id="KW-0547">Nucleotide-binding</keyword>
<dbReference type="InterPro" id="IPR003439">
    <property type="entry name" value="ABC_transporter-like_ATP-bd"/>
</dbReference>
<evidence type="ECO:0000256" key="9">
    <source>
        <dbReference type="ARBA" id="ARBA00049985"/>
    </source>
</evidence>
<comment type="caution">
    <text evidence="11">The sequence shown here is derived from an EMBL/GenBank/DDBJ whole genome shotgun (WGS) entry which is preliminary data.</text>
</comment>
<evidence type="ECO:0000256" key="6">
    <source>
        <dbReference type="ARBA" id="ARBA00022967"/>
    </source>
</evidence>
<comment type="similarity">
    <text evidence="9">Belongs to the ABC transporter superfamily. Drug exporter-1 (DrugE1) (TC 3.A.1.105) family.</text>
</comment>
<dbReference type="RefSeq" id="WP_378573167.1">
    <property type="nucleotide sequence ID" value="NZ_JBHSFQ010000007.1"/>
</dbReference>
<dbReference type="PROSITE" id="PS00211">
    <property type="entry name" value="ABC_TRANSPORTER_1"/>
    <property type="match status" value="1"/>
</dbReference>
<reference evidence="12" key="1">
    <citation type="journal article" date="2019" name="Int. J. Syst. Evol. Microbiol.">
        <title>The Global Catalogue of Microorganisms (GCM) 10K type strain sequencing project: providing services to taxonomists for standard genome sequencing and annotation.</title>
        <authorList>
            <consortium name="The Broad Institute Genomics Platform"/>
            <consortium name="The Broad Institute Genome Sequencing Center for Infectious Disease"/>
            <person name="Wu L."/>
            <person name="Ma J."/>
        </authorList>
    </citation>
    <scope>NUCLEOTIDE SEQUENCE [LARGE SCALE GENOMIC DNA]</scope>
    <source>
        <strain evidence="12">XZYJ18</strain>
    </source>
</reference>
<dbReference type="PANTHER" id="PTHR42711">
    <property type="entry name" value="ABC TRANSPORTER ATP-BINDING PROTEIN"/>
    <property type="match status" value="1"/>
</dbReference>
<evidence type="ECO:0000256" key="4">
    <source>
        <dbReference type="ARBA" id="ARBA00022741"/>
    </source>
</evidence>
<evidence type="ECO:0000259" key="10">
    <source>
        <dbReference type="PROSITE" id="PS50893"/>
    </source>
</evidence>
<feature type="domain" description="ABC transporter" evidence="10">
    <location>
        <begin position="6"/>
        <end position="236"/>
    </location>
</feature>
<keyword evidence="12" id="KW-1185">Reference proteome</keyword>
<dbReference type="GO" id="GO:0005524">
    <property type="term" value="F:ATP binding"/>
    <property type="evidence" value="ECO:0007669"/>
    <property type="project" value="UniProtKB-KW"/>
</dbReference>
<dbReference type="InterPro" id="IPR017871">
    <property type="entry name" value="ABC_transporter-like_CS"/>
</dbReference>
<keyword evidence="6" id="KW-1278">Translocase</keyword>
<dbReference type="InterPro" id="IPR027417">
    <property type="entry name" value="P-loop_NTPase"/>
</dbReference>
<keyword evidence="5 11" id="KW-0067">ATP-binding</keyword>
<evidence type="ECO:0000313" key="12">
    <source>
        <dbReference type="Proteomes" id="UP001595923"/>
    </source>
</evidence>
<evidence type="ECO:0000256" key="3">
    <source>
        <dbReference type="ARBA" id="ARBA00022475"/>
    </source>
</evidence>
<dbReference type="Pfam" id="PF00005">
    <property type="entry name" value="ABC_tran"/>
    <property type="match status" value="1"/>
</dbReference>
<keyword evidence="7" id="KW-0472">Membrane</keyword>
<dbReference type="Gene3D" id="3.40.50.300">
    <property type="entry name" value="P-loop containing nucleotide triphosphate hydrolases"/>
    <property type="match status" value="1"/>
</dbReference>
<evidence type="ECO:0000256" key="5">
    <source>
        <dbReference type="ARBA" id="ARBA00022840"/>
    </source>
</evidence>
<dbReference type="Proteomes" id="UP001595923">
    <property type="component" value="Unassembled WGS sequence"/>
</dbReference>
<dbReference type="EMBL" id="JBHSFQ010000007">
    <property type="protein sequence ID" value="MFC4562180.1"/>
    <property type="molecule type" value="Genomic_DNA"/>
</dbReference>